<keyword evidence="2" id="KW-0805">Transcription regulation</keyword>
<keyword evidence="1" id="KW-0678">Repressor</keyword>
<name>A0ABY6YXH0_9BACL</name>
<protein>
    <submittedName>
        <fullName evidence="6">MerR family transcriptional regulator</fullName>
    </submittedName>
</protein>
<dbReference type="InterPro" id="IPR000551">
    <property type="entry name" value="MerR-type_HTH_dom"/>
</dbReference>
<feature type="domain" description="HTH merR-type" evidence="5">
    <location>
        <begin position="11"/>
        <end position="79"/>
    </location>
</feature>
<evidence type="ECO:0000259" key="5">
    <source>
        <dbReference type="PROSITE" id="PS50937"/>
    </source>
</evidence>
<evidence type="ECO:0000256" key="4">
    <source>
        <dbReference type="ARBA" id="ARBA00023163"/>
    </source>
</evidence>
<evidence type="ECO:0000256" key="3">
    <source>
        <dbReference type="ARBA" id="ARBA00023125"/>
    </source>
</evidence>
<evidence type="ECO:0000256" key="2">
    <source>
        <dbReference type="ARBA" id="ARBA00023015"/>
    </source>
</evidence>
<proteinExistence type="predicted"/>
<dbReference type="PANTHER" id="PTHR30204:SF65">
    <property type="entry name" value="HTH-TYPE TRANSCRIPTIONAL REGULATOR TNRA"/>
    <property type="match status" value="1"/>
</dbReference>
<dbReference type="EMBL" id="CP104064">
    <property type="protein sequence ID" value="WAH35310.1"/>
    <property type="molecule type" value="Genomic_DNA"/>
</dbReference>
<gene>
    <name evidence="6" type="ORF">NZD86_13435</name>
</gene>
<keyword evidence="7" id="KW-1185">Reference proteome</keyword>
<accession>A0ABY6YXH0</accession>
<dbReference type="InterPro" id="IPR047057">
    <property type="entry name" value="MerR_fam"/>
</dbReference>
<dbReference type="PANTHER" id="PTHR30204">
    <property type="entry name" value="REDOX-CYCLING DRUG-SENSING TRANSCRIPTIONAL ACTIVATOR SOXR"/>
    <property type="match status" value="1"/>
</dbReference>
<keyword evidence="4" id="KW-0804">Transcription</keyword>
<evidence type="ECO:0000313" key="6">
    <source>
        <dbReference type="EMBL" id="WAH35310.1"/>
    </source>
</evidence>
<dbReference type="InterPro" id="IPR009061">
    <property type="entry name" value="DNA-bd_dom_put_sf"/>
</dbReference>
<reference evidence="6" key="1">
    <citation type="submission" date="2022-08" db="EMBL/GenBank/DDBJ databases">
        <title>Alicyclobacillus dauci DSM2870, complete genome.</title>
        <authorList>
            <person name="Wang Q."/>
            <person name="Cai R."/>
            <person name="Wang Z."/>
        </authorList>
    </citation>
    <scope>NUCLEOTIDE SEQUENCE</scope>
    <source>
        <strain evidence="6">DSM 28700</strain>
    </source>
</reference>
<organism evidence="6 7">
    <name type="scientific">Alicyclobacillus dauci</name>
    <dbReference type="NCBI Taxonomy" id="1475485"/>
    <lineage>
        <taxon>Bacteria</taxon>
        <taxon>Bacillati</taxon>
        <taxon>Bacillota</taxon>
        <taxon>Bacilli</taxon>
        <taxon>Bacillales</taxon>
        <taxon>Alicyclobacillaceae</taxon>
        <taxon>Alicyclobacillus</taxon>
    </lineage>
</organism>
<evidence type="ECO:0000256" key="1">
    <source>
        <dbReference type="ARBA" id="ARBA00022491"/>
    </source>
</evidence>
<sequence length="130" mass="15567">MDLNDRRQLPLFSIGTVQKLTGLSARQIRYYEEHELIQPARTAGKQRQFSFADVERLMLIREWLDEGHNMAGVKRNFAEMESRKARNKSMTKSEPSDTEVYKWLEREMLHNRSQTESHFQGDLSRFYRKR</sequence>
<dbReference type="Pfam" id="PF13411">
    <property type="entry name" value="MerR_1"/>
    <property type="match status" value="1"/>
</dbReference>
<keyword evidence="3" id="KW-0238">DNA-binding</keyword>
<evidence type="ECO:0000313" key="7">
    <source>
        <dbReference type="Proteomes" id="UP001164803"/>
    </source>
</evidence>
<dbReference type="CDD" id="cd01105">
    <property type="entry name" value="HTH_GlnR-like"/>
    <property type="match status" value="1"/>
</dbReference>
<dbReference type="RefSeq" id="WP_268042421.1">
    <property type="nucleotide sequence ID" value="NZ_CP104064.1"/>
</dbReference>
<dbReference type="PROSITE" id="PS50937">
    <property type="entry name" value="HTH_MERR_2"/>
    <property type="match status" value="1"/>
</dbReference>
<dbReference type="Proteomes" id="UP001164803">
    <property type="component" value="Chromosome"/>
</dbReference>
<dbReference type="SMART" id="SM00422">
    <property type="entry name" value="HTH_MERR"/>
    <property type="match status" value="1"/>
</dbReference>
<dbReference type="Gene3D" id="1.10.1660.10">
    <property type="match status" value="1"/>
</dbReference>
<dbReference type="SUPFAM" id="SSF46955">
    <property type="entry name" value="Putative DNA-binding domain"/>
    <property type="match status" value="1"/>
</dbReference>